<dbReference type="EMBL" id="BGPR01091855">
    <property type="protein sequence ID" value="GBM24995.1"/>
    <property type="molecule type" value="Genomic_DNA"/>
</dbReference>
<gene>
    <name evidence="2" type="ORF">AVEN_157597_1</name>
</gene>
<feature type="region of interest" description="Disordered" evidence="1">
    <location>
        <begin position="54"/>
        <end position="73"/>
    </location>
</feature>
<protein>
    <recommendedName>
        <fullName evidence="4">DUF4817 domain-containing protein</fullName>
    </recommendedName>
</protein>
<proteinExistence type="predicted"/>
<name>A0A4Y2EB06_ARAVE</name>
<evidence type="ECO:0000313" key="3">
    <source>
        <dbReference type="Proteomes" id="UP000499080"/>
    </source>
</evidence>
<evidence type="ECO:0000313" key="2">
    <source>
        <dbReference type="EMBL" id="GBM24995.1"/>
    </source>
</evidence>
<organism evidence="2 3">
    <name type="scientific">Araneus ventricosus</name>
    <name type="common">Orbweaver spider</name>
    <name type="synonym">Epeira ventricosa</name>
    <dbReference type="NCBI Taxonomy" id="182803"/>
    <lineage>
        <taxon>Eukaryota</taxon>
        <taxon>Metazoa</taxon>
        <taxon>Ecdysozoa</taxon>
        <taxon>Arthropoda</taxon>
        <taxon>Chelicerata</taxon>
        <taxon>Arachnida</taxon>
        <taxon>Araneae</taxon>
        <taxon>Araneomorphae</taxon>
        <taxon>Entelegynae</taxon>
        <taxon>Araneoidea</taxon>
        <taxon>Araneidae</taxon>
        <taxon>Araneus</taxon>
    </lineage>
</organism>
<reference evidence="2 3" key="1">
    <citation type="journal article" date="2019" name="Sci. Rep.">
        <title>Orb-weaving spider Araneus ventricosus genome elucidates the spidroin gene catalogue.</title>
        <authorList>
            <person name="Kono N."/>
            <person name="Nakamura H."/>
            <person name="Ohtoshi R."/>
            <person name="Moran D.A.P."/>
            <person name="Shinohara A."/>
            <person name="Yoshida Y."/>
            <person name="Fujiwara M."/>
            <person name="Mori M."/>
            <person name="Tomita M."/>
            <person name="Arakawa K."/>
        </authorList>
    </citation>
    <scope>NUCLEOTIDE SEQUENCE [LARGE SCALE GENOMIC DNA]</scope>
</reference>
<evidence type="ECO:0008006" key="4">
    <source>
        <dbReference type="Google" id="ProtNLM"/>
    </source>
</evidence>
<accession>A0A4Y2EB06</accession>
<dbReference type="Proteomes" id="UP000499080">
    <property type="component" value="Unassembled WGS sequence"/>
</dbReference>
<comment type="caution">
    <text evidence="2">The sequence shown here is derived from an EMBL/GenBank/DDBJ whole genome shotgun (WGS) entry which is preliminary data.</text>
</comment>
<dbReference type="AlphaFoldDB" id="A0A4Y2EB06"/>
<keyword evidence="3" id="KW-1185">Reference proteome</keyword>
<sequence length="97" mass="10875">MFYLCDQRPAETLKKGSSAFKNRPNPSSSMLTALIAKFERTGSVADDKVAMKTKQKTARTSEKNHRCQNNNGKRIITINPALDSTAWRQSSHSMENT</sequence>
<evidence type="ECO:0000256" key="1">
    <source>
        <dbReference type="SAM" id="MobiDB-lite"/>
    </source>
</evidence>